<organism evidence="5 6">
    <name type="scientific">Phialemonium thermophilum</name>
    <dbReference type="NCBI Taxonomy" id="223376"/>
    <lineage>
        <taxon>Eukaryota</taxon>
        <taxon>Fungi</taxon>
        <taxon>Dikarya</taxon>
        <taxon>Ascomycota</taxon>
        <taxon>Pezizomycotina</taxon>
        <taxon>Sordariomycetes</taxon>
        <taxon>Sordariomycetidae</taxon>
        <taxon>Cephalothecales</taxon>
        <taxon>Cephalothecaceae</taxon>
        <taxon>Phialemonium</taxon>
    </lineage>
</organism>
<feature type="domain" description="MmgE/PrpD C-terminal" evidence="4">
    <location>
        <begin position="289"/>
        <end position="439"/>
    </location>
</feature>
<dbReference type="Gene3D" id="1.10.4100.10">
    <property type="entry name" value="2-methylcitrate dehydratase PrpD"/>
    <property type="match status" value="1"/>
</dbReference>
<comment type="caution">
    <text evidence="5">The sequence shown here is derived from an EMBL/GenBank/DDBJ whole genome shotgun (WGS) entry which is preliminary data.</text>
</comment>
<evidence type="ECO:0000313" key="6">
    <source>
        <dbReference type="Proteomes" id="UP001586593"/>
    </source>
</evidence>
<comment type="similarity">
    <text evidence="1">Belongs to the PrpD family.</text>
</comment>
<dbReference type="SUPFAM" id="SSF103378">
    <property type="entry name" value="2-methylcitrate dehydratase PrpD"/>
    <property type="match status" value="1"/>
</dbReference>
<proteinExistence type="inferred from homology"/>
<feature type="region of interest" description="Disordered" evidence="2">
    <location>
        <begin position="1"/>
        <end position="21"/>
    </location>
</feature>
<evidence type="ECO:0000259" key="3">
    <source>
        <dbReference type="Pfam" id="PF03972"/>
    </source>
</evidence>
<sequence>MEIAKVKETGPATPKRAMSSEPLTKSFAEAVDAAARSYTDEDREAALLHFVDGIGTAYAGYRRPEMHKLLHSSVVDVGRDYPSWLIGHALKSRPSDAALLNAMAAHLDDFDDDETMISIAHVTVPTLAATLAAASMVADPSGRLILDSFLSGVHTMVALGELLNPAHYHLGWHASATLGVFGAAMASAHVLGLSAAEKATALSFAVTASSGTRSAFGSSAKPWQVAAASRDGLNAALLAAAGLDAHASLFGSMGLAELYGGDTARREAVFARISGASPFIDPGVTLKAYPCCTAAHTAMEACEAIRRHMAGRWTPRDIASVEVRVGRTIPAILALNEPSSALEGKFSMPFCAAVALCLPSVGLQAFQDEVLRDPAVQHVMGCVEMIGVAEQDDPFLCKVKVALGDGSSFAETVERTRGSPQRPLTRADLKAKVVSLCHGADAEGAIRHLFALPTAKSWRAFEQQLSIHLKL</sequence>
<keyword evidence="6" id="KW-1185">Reference proteome</keyword>
<gene>
    <name evidence="5" type="ORF">VTK73DRAFT_2893</name>
</gene>
<protein>
    <recommendedName>
        <fullName evidence="7">2-methylcitrate dehydratase PrpD</fullName>
    </recommendedName>
</protein>
<evidence type="ECO:0000256" key="2">
    <source>
        <dbReference type="SAM" id="MobiDB-lite"/>
    </source>
</evidence>
<evidence type="ECO:0000256" key="1">
    <source>
        <dbReference type="ARBA" id="ARBA00006174"/>
    </source>
</evidence>
<dbReference type="Pfam" id="PF19305">
    <property type="entry name" value="MmgE_PrpD_C"/>
    <property type="match status" value="1"/>
</dbReference>
<dbReference type="InterPro" id="IPR045337">
    <property type="entry name" value="MmgE_PrpD_C"/>
</dbReference>
<name>A0ABR3X254_9PEZI</name>
<dbReference type="Gene3D" id="3.30.1330.120">
    <property type="entry name" value="2-methylcitrate dehydratase PrpD"/>
    <property type="match status" value="1"/>
</dbReference>
<dbReference type="InterPro" id="IPR045336">
    <property type="entry name" value="MmgE_PrpD_N"/>
</dbReference>
<evidence type="ECO:0000313" key="5">
    <source>
        <dbReference type="EMBL" id="KAL1869972.1"/>
    </source>
</evidence>
<dbReference type="InterPro" id="IPR005656">
    <property type="entry name" value="MmgE_PrpD"/>
</dbReference>
<dbReference type="InterPro" id="IPR042188">
    <property type="entry name" value="MmgE/PrpD_sf_2"/>
</dbReference>
<accession>A0ABR3X254</accession>
<dbReference type="EMBL" id="JAZHXJ010000186">
    <property type="protein sequence ID" value="KAL1869972.1"/>
    <property type="molecule type" value="Genomic_DNA"/>
</dbReference>
<dbReference type="PANTHER" id="PTHR16943">
    <property type="entry name" value="2-METHYLCITRATE DEHYDRATASE-RELATED"/>
    <property type="match status" value="1"/>
</dbReference>
<dbReference type="Proteomes" id="UP001586593">
    <property type="component" value="Unassembled WGS sequence"/>
</dbReference>
<reference evidence="5 6" key="1">
    <citation type="journal article" date="2024" name="Commun. Biol.">
        <title>Comparative genomic analysis of thermophilic fungi reveals convergent evolutionary adaptations and gene losses.</title>
        <authorList>
            <person name="Steindorff A.S."/>
            <person name="Aguilar-Pontes M.V."/>
            <person name="Robinson A.J."/>
            <person name="Andreopoulos B."/>
            <person name="LaButti K."/>
            <person name="Kuo A."/>
            <person name="Mondo S."/>
            <person name="Riley R."/>
            <person name="Otillar R."/>
            <person name="Haridas S."/>
            <person name="Lipzen A."/>
            <person name="Grimwood J."/>
            <person name="Schmutz J."/>
            <person name="Clum A."/>
            <person name="Reid I.D."/>
            <person name="Moisan M.C."/>
            <person name="Butler G."/>
            <person name="Nguyen T.T.M."/>
            <person name="Dewar K."/>
            <person name="Conant G."/>
            <person name="Drula E."/>
            <person name="Henrissat B."/>
            <person name="Hansel C."/>
            <person name="Singer S."/>
            <person name="Hutchinson M.I."/>
            <person name="de Vries R.P."/>
            <person name="Natvig D.O."/>
            <person name="Powell A.J."/>
            <person name="Tsang A."/>
            <person name="Grigoriev I.V."/>
        </authorList>
    </citation>
    <scope>NUCLEOTIDE SEQUENCE [LARGE SCALE GENOMIC DNA]</scope>
    <source>
        <strain evidence="5 6">ATCC 24622</strain>
    </source>
</reference>
<feature type="domain" description="MmgE/PrpD N-terminal" evidence="3">
    <location>
        <begin position="32"/>
        <end position="259"/>
    </location>
</feature>
<dbReference type="InterPro" id="IPR042183">
    <property type="entry name" value="MmgE/PrpD_sf_1"/>
</dbReference>
<evidence type="ECO:0000259" key="4">
    <source>
        <dbReference type="Pfam" id="PF19305"/>
    </source>
</evidence>
<dbReference type="InterPro" id="IPR036148">
    <property type="entry name" value="MmgE/PrpD_sf"/>
</dbReference>
<dbReference type="Pfam" id="PF03972">
    <property type="entry name" value="MmgE_PrpD_N"/>
    <property type="match status" value="1"/>
</dbReference>
<dbReference type="PANTHER" id="PTHR16943:SF8">
    <property type="entry name" value="2-METHYLCITRATE DEHYDRATASE"/>
    <property type="match status" value="1"/>
</dbReference>
<evidence type="ECO:0008006" key="7">
    <source>
        <dbReference type="Google" id="ProtNLM"/>
    </source>
</evidence>